<proteinExistence type="predicted"/>
<protein>
    <submittedName>
        <fullName evidence="1">Uncharacterized protein</fullName>
    </submittedName>
</protein>
<gene>
    <name evidence="1" type="ORF">SAMN04488554_3618</name>
</gene>
<evidence type="ECO:0000313" key="1">
    <source>
        <dbReference type="EMBL" id="SEE92435.1"/>
    </source>
</evidence>
<dbReference type="STRING" id="648782.SAMN04488554_3618"/>
<reference evidence="2" key="1">
    <citation type="submission" date="2016-10" db="EMBL/GenBank/DDBJ databases">
        <authorList>
            <person name="Varghese N."/>
            <person name="Submissions S."/>
        </authorList>
    </citation>
    <scope>NUCLEOTIDE SEQUENCE [LARGE SCALE GENOMIC DNA]</scope>
    <source>
        <strain evidence="2">DSM 21368</strain>
    </source>
</reference>
<name>A0A1H5MSU5_9MICO</name>
<sequence>MLTYATANLTAGGVRLTGLVVAGSVTVAKVRTAPGRQAHRFAARKGFDTWIGLQSHTYATLCIRYIRVTVAR</sequence>
<dbReference type="AlphaFoldDB" id="A0A1H5MSU5"/>
<accession>A0A1H5MSU5</accession>
<organism evidence="1 2">
    <name type="scientific">Ruania alba</name>
    <dbReference type="NCBI Taxonomy" id="648782"/>
    <lineage>
        <taxon>Bacteria</taxon>
        <taxon>Bacillati</taxon>
        <taxon>Actinomycetota</taxon>
        <taxon>Actinomycetes</taxon>
        <taxon>Micrococcales</taxon>
        <taxon>Ruaniaceae</taxon>
        <taxon>Ruania</taxon>
    </lineage>
</organism>
<dbReference type="Proteomes" id="UP000199220">
    <property type="component" value="Unassembled WGS sequence"/>
</dbReference>
<evidence type="ECO:0000313" key="2">
    <source>
        <dbReference type="Proteomes" id="UP000199220"/>
    </source>
</evidence>
<dbReference type="EMBL" id="FNTX01000002">
    <property type="protein sequence ID" value="SEE92435.1"/>
    <property type="molecule type" value="Genomic_DNA"/>
</dbReference>
<keyword evidence="2" id="KW-1185">Reference proteome</keyword>